<proteinExistence type="predicted"/>
<dbReference type="Proteomes" id="UP000887564">
    <property type="component" value="Unplaced"/>
</dbReference>
<name>A0A914SH01_PAREQ</name>
<dbReference type="AlphaFoldDB" id="A0A914SH01"/>
<reference evidence="2" key="1">
    <citation type="submission" date="2022-11" db="UniProtKB">
        <authorList>
            <consortium name="WormBaseParasite"/>
        </authorList>
    </citation>
    <scope>IDENTIFICATION</scope>
</reference>
<protein>
    <submittedName>
        <fullName evidence="2">Uncharacterized protein</fullName>
    </submittedName>
</protein>
<organism evidence="1 2">
    <name type="scientific">Parascaris equorum</name>
    <name type="common">Equine roundworm</name>
    <dbReference type="NCBI Taxonomy" id="6256"/>
    <lineage>
        <taxon>Eukaryota</taxon>
        <taxon>Metazoa</taxon>
        <taxon>Ecdysozoa</taxon>
        <taxon>Nematoda</taxon>
        <taxon>Chromadorea</taxon>
        <taxon>Rhabditida</taxon>
        <taxon>Spirurina</taxon>
        <taxon>Ascaridomorpha</taxon>
        <taxon>Ascaridoidea</taxon>
        <taxon>Ascarididae</taxon>
        <taxon>Parascaris</taxon>
    </lineage>
</organism>
<sequence length="42" mass="4928">MKEKSGNLERAQILLRSILKCRRLPTPTREPSEISFNLLFKL</sequence>
<evidence type="ECO:0000313" key="2">
    <source>
        <dbReference type="WBParaSite" id="PEQ_0001326101-mRNA-1"/>
    </source>
</evidence>
<dbReference type="WBParaSite" id="PEQ_0001326101-mRNA-1">
    <property type="protein sequence ID" value="PEQ_0001326101-mRNA-1"/>
    <property type="gene ID" value="PEQ_0001326101"/>
</dbReference>
<accession>A0A914SH01</accession>
<keyword evidence="1" id="KW-1185">Reference proteome</keyword>
<evidence type="ECO:0000313" key="1">
    <source>
        <dbReference type="Proteomes" id="UP000887564"/>
    </source>
</evidence>